<keyword evidence="6 7" id="KW-0414">Isoprene biosynthesis</keyword>
<dbReference type="InterPro" id="IPR001228">
    <property type="entry name" value="IspD"/>
</dbReference>
<keyword evidence="5 7" id="KW-0548">Nucleotidyltransferase</keyword>
<dbReference type="InterPro" id="IPR050088">
    <property type="entry name" value="IspD/TarI_cytidylyltransf_bact"/>
</dbReference>
<feature type="site" description="Transition state stabilizer" evidence="7">
    <location>
        <position position="17"/>
    </location>
</feature>
<dbReference type="SUPFAM" id="SSF53448">
    <property type="entry name" value="Nucleotide-diphospho-sugar transferases"/>
    <property type="match status" value="1"/>
</dbReference>
<name>A0A326UEI2_THEHA</name>
<dbReference type="PANTHER" id="PTHR32125:SF4">
    <property type="entry name" value="2-C-METHYL-D-ERYTHRITOL 4-PHOSPHATE CYTIDYLYLTRANSFERASE, CHLOROPLASTIC"/>
    <property type="match status" value="1"/>
</dbReference>
<feature type="site" description="Positions MEP for the nucleophilic attack" evidence="7">
    <location>
        <position position="156"/>
    </location>
</feature>
<dbReference type="OrthoDB" id="9806837at2"/>
<evidence type="ECO:0000256" key="5">
    <source>
        <dbReference type="ARBA" id="ARBA00022695"/>
    </source>
</evidence>
<evidence type="ECO:0000256" key="4">
    <source>
        <dbReference type="ARBA" id="ARBA00022679"/>
    </source>
</evidence>
<sequence length="230" mass="25622">MNTTAAAVIVAAGASRRMGRDKLWIPLAGRITLARTLDTFQESPLISTIVIVTSEERLYDVQQLCQQERWHKVIAVVPGGQRRQDSVRHGLDALQEHVPGCRWVMIHDAARPFVTSAILEEGLKAAQQTQAAIAAVPVKDTIKQVRENVIVATPDRSQLWSVQTPQVFSFPLIYEAHHAPEAQDDMTDDATLLERLGHQVTIFPGSYTNIKITTQEDLLFAEILVRGQEK</sequence>
<dbReference type="PROSITE" id="PS01295">
    <property type="entry name" value="ISPD"/>
    <property type="match status" value="1"/>
</dbReference>
<proteinExistence type="inferred from homology"/>
<dbReference type="AlphaFoldDB" id="A0A326UEI2"/>
<comment type="pathway">
    <text evidence="2 7">Isoprenoid biosynthesis; isopentenyl diphosphate biosynthesis via DXP pathway; isopentenyl diphosphate from 1-deoxy-D-xylulose 5-phosphate: step 2/6.</text>
</comment>
<dbReference type="NCBIfam" id="TIGR00453">
    <property type="entry name" value="ispD"/>
    <property type="match status" value="1"/>
</dbReference>
<dbReference type="Pfam" id="PF01128">
    <property type="entry name" value="IspD"/>
    <property type="match status" value="1"/>
</dbReference>
<gene>
    <name evidence="7" type="primary">ispD</name>
    <name evidence="8" type="ORF">EI42_00618</name>
</gene>
<evidence type="ECO:0000256" key="6">
    <source>
        <dbReference type="ARBA" id="ARBA00023229"/>
    </source>
</evidence>
<feature type="site" description="Transition state stabilizer" evidence="7">
    <location>
        <position position="22"/>
    </location>
</feature>
<dbReference type="InterPro" id="IPR018294">
    <property type="entry name" value="ISPD_synthase_CS"/>
</dbReference>
<dbReference type="Gene3D" id="3.90.550.10">
    <property type="entry name" value="Spore Coat Polysaccharide Biosynthesis Protein SpsA, Chain A"/>
    <property type="match status" value="1"/>
</dbReference>
<evidence type="ECO:0000256" key="3">
    <source>
        <dbReference type="ARBA" id="ARBA00009789"/>
    </source>
</evidence>
<evidence type="ECO:0000256" key="2">
    <source>
        <dbReference type="ARBA" id="ARBA00004787"/>
    </source>
</evidence>
<dbReference type="FunFam" id="3.90.550.10:FF:000003">
    <property type="entry name" value="2-C-methyl-D-erythritol 4-phosphate cytidylyltransferase"/>
    <property type="match status" value="1"/>
</dbReference>
<comment type="similarity">
    <text evidence="3 7">Belongs to the IspD/TarI cytidylyltransferase family. IspD subfamily.</text>
</comment>
<evidence type="ECO:0000256" key="1">
    <source>
        <dbReference type="ARBA" id="ARBA00001282"/>
    </source>
</evidence>
<dbReference type="GO" id="GO:0050518">
    <property type="term" value="F:2-C-methyl-D-erythritol 4-phosphate cytidylyltransferase activity"/>
    <property type="evidence" value="ECO:0007669"/>
    <property type="project" value="UniProtKB-UniRule"/>
</dbReference>
<protein>
    <recommendedName>
        <fullName evidence="7">2-C-methyl-D-erythritol 4-phosphate cytidylyltransferase</fullName>
        <ecNumber evidence="7">2.7.7.60</ecNumber>
    </recommendedName>
    <alternativeName>
        <fullName evidence="7">4-diphosphocytidyl-2C-methyl-D-erythritol synthase</fullName>
    </alternativeName>
    <alternativeName>
        <fullName evidence="7">MEP cytidylyltransferase</fullName>
        <shortName evidence="7">MCT</shortName>
    </alternativeName>
</protein>
<dbReference type="UniPathway" id="UPA00056">
    <property type="reaction ID" value="UER00093"/>
</dbReference>
<reference evidence="8 9" key="1">
    <citation type="submission" date="2018-06" db="EMBL/GenBank/DDBJ databases">
        <title>Genomic Encyclopedia of Archaeal and Bacterial Type Strains, Phase II (KMG-II): from individual species to whole genera.</title>
        <authorList>
            <person name="Goeker M."/>
        </authorList>
    </citation>
    <scope>NUCLEOTIDE SEQUENCE [LARGE SCALE GENOMIC DNA]</scope>
    <source>
        <strain evidence="8 9">ATCC BAA-1881</strain>
    </source>
</reference>
<evidence type="ECO:0000256" key="7">
    <source>
        <dbReference type="HAMAP-Rule" id="MF_00108"/>
    </source>
</evidence>
<accession>A0A326UEI2</accession>
<dbReference type="InterPro" id="IPR034683">
    <property type="entry name" value="IspD/TarI"/>
</dbReference>
<dbReference type="Proteomes" id="UP000248806">
    <property type="component" value="Unassembled WGS sequence"/>
</dbReference>
<dbReference type="RefSeq" id="WP_111318694.1">
    <property type="nucleotide sequence ID" value="NZ_BIFX01000001.1"/>
</dbReference>
<comment type="caution">
    <text evidence="8">The sequence shown here is derived from an EMBL/GenBank/DDBJ whole genome shotgun (WGS) entry which is preliminary data.</text>
</comment>
<evidence type="ECO:0000313" key="8">
    <source>
        <dbReference type="EMBL" id="PZW36444.1"/>
    </source>
</evidence>
<evidence type="ECO:0000313" key="9">
    <source>
        <dbReference type="Proteomes" id="UP000248806"/>
    </source>
</evidence>
<comment type="function">
    <text evidence="7">Catalyzes the formation of 4-diphosphocytidyl-2-C-methyl-D-erythritol from CTP and 2-C-methyl-D-erythritol 4-phosphate (MEP).</text>
</comment>
<keyword evidence="4 7" id="KW-0808">Transferase</keyword>
<dbReference type="EC" id="2.7.7.60" evidence="7"/>
<comment type="catalytic activity">
    <reaction evidence="1 7">
        <text>2-C-methyl-D-erythritol 4-phosphate + CTP + H(+) = 4-CDP-2-C-methyl-D-erythritol + diphosphate</text>
        <dbReference type="Rhea" id="RHEA:13429"/>
        <dbReference type="ChEBI" id="CHEBI:15378"/>
        <dbReference type="ChEBI" id="CHEBI:33019"/>
        <dbReference type="ChEBI" id="CHEBI:37563"/>
        <dbReference type="ChEBI" id="CHEBI:57823"/>
        <dbReference type="ChEBI" id="CHEBI:58262"/>
        <dbReference type="EC" id="2.7.7.60"/>
    </reaction>
</comment>
<feature type="site" description="Positions MEP for the nucleophilic attack" evidence="7">
    <location>
        <position position="211"/>
    </location>
</feature>
<dbReference type="GO" id="GO:0019288">
    <property type="term" value="P:isopentenyl diphosphate biosynthetic process, methylerythritol 4-phosphate pathway"/>
    <property type="evidence" value="ECO:0007669"/>
    <property type="project" value="UniProtKB-UniRule"/>
</dbReference>
<keyword evidence="9" id="KW-1185">Reference proteome</keyword>
<dbReference type="CDD" id="cd02516">
    <property type="entry name" value="CDP-ME_synthetase"/>
    <property type="match status" value="1"/>
</dbReference>
<dbReference type="HAMAP" id="MF_00108">
    <property type="entry name" value="IspD"/>
    <property type="match status" value="1"/>
</dbReference>
<organism evidence="8 9">
    <name type="scientific">Thermosporothrix hazakensis</name>
    <dbReference type="NCBI Taxonomy" id="644383"/>
    <lineage>
        <taxon>Bacteria</taxon>
        <taxon>Bacillati</taxon>
        <taxon>Chloroflexota</taxon>
        <taxon>Ktedonobacteria</taxon>
        <taxon>Ktedonobacterales</taxon>
        <taxon>Thermosporotrichaceae</taxon>
        <taxon>Thermosporothrix</taxon>
    </lineage>
</organism>
<dbReference type="EMBL" id="QKUF01000001">
    <property type="protein sequence ID" value="PZW36444.1"/>
    <property type="molecule type" value="Genomic_DNA"/>
</dbReference>
<dbReference type="InterPro" id="IPR029044">
    <property type="entry name" value="Nucleotide-diphossugar_trans"/>
</dbReference>
<dbReference type="PANTHER" id="PTHR32125">
    <property type="entry name" value="2-C-METHYL-D-ERYTHRITOL 4-PHOSPHATE CYTIDYLYLTRANSFERASE, CHLOROPLASTIC"/>
    <property type="match status" value="1"/>
</dbReference>